<keyword evidence="3" id="KW-1185">Reference proteome</keyword>
<protein>
    <submittedName>
        <fullName evidence="2">Uncharacterized protein</fullName>
    </submittedName>
</protein>
<feature type="region of interest" description="Disordered" evidence="1">
    <location>
        <begin position="16"/>
        <end position="42"/>
    </location>
</feature>
<dbReference type="Proteomes" id="UP000243459">
    <property type="component" value="Chromosome 9"/>
</dbReference>
<feature type="region of interest" description="Disordered" evidence="1">
    <location>
        <begin position="64"/>
        <end position="88"/>
    </location>
</feature>
<sequence>MCFKICINICSKGQVDDDEDDISDFGKTRPTANVKDEGHHDHIQAPPVINKIDIHAAGIDKKSETAIGNNNYAGGDNRLGVGEPQREE</sequence>
<proteinExistence type="predicted"/>
<accession>A0A5P1E4N9</accession>
<dbReference type="AlphaFoldDB" id="A0A5P1E4N9"/>
<organism evidence="2 3">
    <name type="scientific">Asparagus officinalis</name>
    <name type="common">Garden asparagus</name>
    <dbReference type="NCBI Taxonomy" id="4686"/>
    <lineage>
        <taxon>Eukaryota</taxon>
        <taxon>Viridiplantae</taxon>
        <taxon>Streptophyta</taxon>
        <taxon>Embryophyta</taxon>
        <taxon>Tracheophyta</taxon>
        <taxon>Spermatophyta</taxon>
        <taxon>Magnoliopsida</taxon>
        <taxon>Liliopsida</taxon>
        <taxon>Asparagales</taxon>
        <taxon>Asparagaceae</taxon>
        <taxon>Asparagoideae</taxon>
        <taxon>Asparagus</taxon>
    </lineage>
</organism>
<evidence type="ECO:0000313" key="3">
    <source>
        <dbReference type="Proteomes" id="UP000243459"/>
    </source>
</evidence>
<reference evidence="3" key="1">
    <citation type="journal article" date="2017" name="Nat. Commun.">
        <title>The asparagus genome sheds light on the origin and evolution of a young Y chromosome.</title>
        <authorList>
            <person name="Harkess A."/>
            <person name="Zhou J."/>
            <person name="Xu C."/>
            <person name="Bowers J.E."/>
            <person name="Van der Hulst R."/>
            <person name="Ayyampalayam S."/>
            <person name="Mercati F."/>
            <person name="Riccardi P."/>
            <person name="McKain M.R."/>
            <person name="Kakrana A."/>
            <person name="Tang H."/>
            <person name="Ray J."/>
            <person name="Groenendijk J."/>
            <person name="Arikit S."/>
            <person name="Mathioni S.M."/>
            <person name="Nakano M."/>
            <person name="Shan H."/>
            <person name="Telgmann-Rauber A."/>
            <person name="Kanno A."/>
            <person name="Yue Z."/>
            <person name="Chen H."/>
            <person name="Li W."/>
            <person name="Chen Y."/>
            <person name="Xu X."/>
            <person name="Zhang Y."/>
            <person name="Luo S."/>
            <person name="Chen H."/>
            <person name="Gao J."/>
            <person name="Mao Z."/>
            <person name="Pires J.C."/>
            <person name="Luo M."/>
            <person name="Kudrna D."/>
            <person name="Wing R.A."/>
            <person name="Meyers B.C."/>
            <person name="Yi K."/>
            <person name="Kong H."/>
            <person name="Lavrijsen P."/>
            <person name="Sunseri F."/>
            <person name="Falavigna A."/>
            <person name="Ye Y."/>
            <person name="Leebens-Mack J.H."/>
            <person name="Chen G."/>
        </authorList>
    </citation>
    <scope>NUCLEOTIDE SEQUENCE [LARGE SCALE GENOMIC DNA]</scope>
    <source>
        <strain evidence="3">cv. DH0086</strain>
    </source>
</reference>
<gene>
    <name evidence="2" type="ORF">A4U43_C09F530</name>
</gene>
<evidence type="ECO:0000256" key="1">
    <source>
        <dbReference type="SAM" id="MobiDB-lite"/>
    </source>
</evidence>
<dbReference type="Gramene" id="ONK57439">
    <property type="protein sequence ID" value="ONK57439"/>
    <property type="gene ID" value="A4U43_C09F530"/>
</dbReference>
<evidence type="ECO:0000313" key="2">
    <source>
        <dbReference type="EMBL" id="ONK57439.1"/>
    </source>
</evidence>
<dbReference type="EMBL" id="CM007389">
    <property type="protein sequence ID" value="ONK57439.1"/>
    <property type="molecule type" value="Genomic_DNA"/>
</dbReference>
<name>A0A5P1E4N9_ASPOF</name>